<dbReference type="EMBL" id="MGFJ01000020">
    <property type="protein sequence ID" value="OGM02534.1"/>
    <property type="molecule type" value="Genomic_DNA"/>
</dbReference>
<evidence type="ECO:0000256" key="2">
    <source>
        <dbReference type="SAM" id="Phobius"/>
    </source>
</evidence>
<comment type="caution">
    <text evidence="3">The sequence shown here is derived from an EMBL/GenBank/DDBJ whole genome shotgun (WGS) entry which is preliminary data.</text>
</comment>
<protein>
    <submittedName>
        <fullName evidence="3">Uncharacterized protein</fullName>
    </submittedName>
</protein>
<sequence>MKKNLSILVGVVCVFLLGIGLSLYLNYLRPRGQPEKEPSGRPETTGQIDISETERGEGQKVPFKEAVLNKIWVEDSKTSKVEVDGRQIERVELTIGFDEGGLKRKLTIPILGEVYFGELILSGGEAAYEDRGLTSASEIAFGMGSVITLSVAYIPQGGKIEEFTKYCGQSQYPVCKTHPSFGFGQNPIIFDEYFRQVYEVEGMMDSSQVVVTGVVVSPVKAK</sequence>
<feature type="transmembrane region" description="Helical" evidence="2">
    <location>
        <begin position="6"/>
        <end position="27"/>
    </location>
</feature>
<dbReference type="AlphaFoldDB" id="A0A1F7WI74"/>
<feature type="region of interest" description="Disordered" evidence="1">
    <location>
        <begin position="32"/>
        <end position="58"/>
    </location>
</feature>
<gene>
    <name evidence="3" type="ORF">A2115_00950</name>
</gene>
<proteinExistence type="predicted"/>
<name>A0A1F7WI74_9BACT</name>
<reference evidence="3 4" key="1">
    <citation type="journal article" date="2016" name="Nat. Commun.">
        <title>Thousands of microbial genomes shed light on interconnected biogeochemical processes in an aquifer system.</title>
        <authorList>
            <person name="Anantharaman K."/>
            <person name="Brown C.T."/>
            <person name="Hug L.A."/>
            <person name="Sharon I."/>
            <person name="Castelle C.J."/>
            <person name="Probst A.J."/>
            <person name="Thomas B.C."/>
            <person name="Singh A."/>
            <person name="Wilkins M.J."/>
            <person name="Karaoz U."/>
            <person name="Brodie E.L."/>
            <person name="Williams K.H."/>
            <person name="Hubbard S.S."/>
            <person name="Banfield J.F."/>
        </authorList>
    </citation>
    <scope>NUCLEOTIDE SEQUENCE [LARGE SCALE GENOMIC DNA]</scope>
</reference>
<evidence type="ECO:0000313" key="4">
    <source>
        <dbReference type="Proteomes" id="UP000176198"/>
    </source>
</evidence>
<dbReference type="Proteomes" id="UP000176198">
    <property type="component" value="Unassembled WGS sequence"/>
</dbReference>
<evidence type="ECO:0000313" key="3">
    <source>
        <dbReference type="EMBL" id="OGM02534.1"/>
    </source>
</evidence>
<keyword evidence="2" id="KW-1133">Transmembrane helix</keyword>
<accession>A0A1F7WI74</accession>
<evidence type="ECO:0000256" key="1">
    <source>
        <dbReference type="SAM" id="MobiDB-lite"/>
    </source>
</evidence>
<organism evidence="3 4">
    <name type="scientific">Candidatus Woesebacteria bacterium GWA1_41_8</name>
    <dbReference type="NCBI Taxonomy" id="1802471"/>
    <lineage>
        <taxon>Bacteria</taxon>
        <taxon>Candidatus Woeseibacteriota</taxon>
    </lineage>
</organism>
<keyword evidence="2" id="KW-0812">Transmembrane</keyword>
<keyword evidence="2" id="KW-0472">Membrane</keyword>